<feature type="transmembrane region" description="Helical" evidence="1">
    <location>
        <begin position="90"/>
        <end position="109"/>
    </location>
</feature>
<gene>
    <name evidence="2" type="ORF">GCU69_10595</name>
</gene>
<dbReference type="InterPro" id="IPR046081">
    <property type="entry name" value="DUF6099"/>
</dbReference>
<evidence type="ECO:0000313" key="2">
    <source>
        <dbReference type="EMBL" id="KAF4409128.1"/>
    </source>
</evidence>
<name>A0ABQ7FKK6_9ACTN</name>
<dbReference type="Pfam" id="PF19594">
    <property type="entry name" value="DUF6099"/>
    <property type="match status" value="1"/>
</dbReference>
<comment type="caution">
    <text evidence="2">The sequence shown here is derived from an EMBL/GenBank/DDBJ whole genome shotgun (WGS) entry which is preliminary data.</text>
</comment>
<reference evidence="2 3" key="1">
    <citation type="submission" date="2019-10" db="EMBL/GenBank/DDBJ databases">
        <title>Streptomyces tenebrisbrunneis sp.nov., an endogenous actinomycete isolated from of Lycium ruthenicum.</title>
        <authorList>
            <person name="Ma L."/>
        </authorList>
    </citation>
    <scope>NUCLEOTIDE SEQUENCE [LARGE SCALE GENOMIC DNA]</scope>
    <source>
        <strain evidence="2 3">TRM 66187</strain>
    </source>
</reference>
<proteinExistence type="predicted"/>
<protein>
    <submittedName>
        <fullName evidence="2">Uncharacterized protein</fullName>
    </submittedName>
</protein>
<sequence>MDAARLIEDTRHGLARAGCPREIVAEAWQAQALAVAVGSHLLLYGPQELRAEARGLTEAGGRTWGAPDPMRRFMGARAARLSDVSEPRRALIALGMLLGEVGIALVAVASAAEVEGFYWQCIEVIDAVDESGDRVRGLLRQLEERELS</sequence>
<evidence type="ECO:0000256" key="1">
    <source>
        <dbReference type="SAM" id="Phobius"/>
    </source>
</evidence>
<dbReference type="EMBL" id="WHPN01000249">
    <property type="protein sequence ID" value="KAF4409128.1"/>
    <property type="molecule type" value="Genomic_DNA"/>
</dbReference>
<keyword evidence="1" id="KW-0812">Transmembrane</keyword>
<evidence type="ECO:0000313" key="3">
    <source>
        <dbReference type="Proteomes" id="UP000621266"/>
    </source>
</evidence>
<keyword evidence="1" id="KW-0472">Membrane</keyword>
<accession>A0ABQ7FKK6</accession>
<organism evidence="2 3">
    <name type="scientific">Streptomyces lycii</name>
    <dbReference type="NCBI Taxonomy" id="2654337"/>
    <lineage>
        <taxon>Bacteria</taxon>
        <taxon>Bacillati</taxon>
        <taxon>Actinomycetota</taxon>
        <taxon>Actinomycetes</taxon>
        <taxon>Kitasatosporales</taxon>
        <taxon>Streptomycetaceae</taxon>
        <taxon>Streptomyces</taxon>
    </lineage>
</organism>
<keyword evidence="3" id="KW-1185">Reference proteome</keyword>
<keyword evidence="1" id="KW-1133">Transmembrane helix</keyword>
<dbReference type="Proteomes" id="UP000621266">
    <property type="component" value="Unassembled WGS sequence"/>
</dbReference>
<dbReference type="RefSeq" id="WP_098754108.1">
    <property type="nucleotide sequence ID" value="NZ_WHPN01000249.1"/>
</dbReference>